<organism evidence="1 2">
    <name type="scientific">Pseudonocardia hispaniensis</name>
    <dbReference type="NCBI Taxonomy" id="904933"/>
    <lineage>
        <taxon>Bacteria</taxon>
        <taxon>Bacillati</taxon>
        <taxon>Actinomycetota</taxon>
        <taxon>Actinomycetes</taxon>
        <taxon>Pseudonocardiales</taxon>
        <taxon>Pseudonocardiaceae</taxon>
        <taxon>Pseudonocardia</taxon>
    </lineage>
</organism>
<sequence length="139" mass="15181">MASPDTRWLLDLFVPGRPAPQGSKRHVGNGVLVESSKHVAPWRTTVAWHAAQAHTAAPLDGPLTVRIEFVMPRPSGTPKRATPPAIKRPDIDKLTRAVLDALSGVVWRDDSQVVDLHPTKRIAEIDEQPGARVRVKEAA</sequence>
<dbReference type="InterPro" id="IPR036614">
    <property type="entry name" value="RusA-like_sf"/>
</dbReference>
<name>A0ABW1J8D6_9PSEU</name>
<protein>
    <submittedName>
        <fullName evidence="1">RusA family crossover junction endodeoxyribonuclease</fullName>
    </submittedName>
</protein>
<comment type="caution">
    <text evidence="1">The sequence shown here is derived from an EMBL/GenBank/DDBJ whole genome shotgun (WGS) entry which is preliminary data.</text>
</comment>
<dbReference type="InterPro" id="IPR008822">
    <property type="entry name" value="Endonuclease_RusA-like"/>
</dbReference>
<dbReference type="Pfam" id="PF05866">
    <property type="entry name" value="RusA"/>
    <property type="match status" value="1"/>
</dbReference>
<evidence type="ECO:0000313" key="1">
    <source>
        <dbReference type="EMBL" id="MFC5996932.1"/>
    </source>
</evidence>
<reference evidence="2" key="1">
    <citation type="journal article" date="2019" name="Int. J. Syst. Evol. Microbiol.">
        <title>The Global Catalogue of Microorganisms (GCM) 10K type strain sequencing project: providing services to taxonomists for standard genome sequencing and annotation.</title>
        <authorList>
            <consortium name="The Broad Institute Genomics Platform"/>
            <consortium name="The Broad Institute Genome Sequencing Center for Infectious Disease"/>
            <person name="Wu L."/>
            <person name="Ma J."/>
        </authorList>
    </citation>
    <scope>NUCLEOTIDE SEQUENCE [LARGE SCALE GENOMIC DNA]</scope>
    <source>
        <strain evidence="2">CCM 8391</strain>
    </source>
</reference>
<dbReference type="SUPFAM" id="SSF103084">
    <property type="entry name" value="Holliday junction resolvase RusA"/>
    <property type="match status" value="1"/>
</dbReference>
<dbReference type="Gene3D" id="3.30.1330.70">
    <property type="entry name" value="Holliday junction resolvase RusA"/>
    <property type="match status" value="1"/>
</dbReference>
<evidence type="ECO:0000313" key="2">
    <source>
        <dbReference type="Proteomes" id="UP001596302"/>
    </source>
</evidence>
<dbReference type="RefSeq" id="WP_379587802.1">
    <property type="nucleotide sequence ID" value="NZ_JBHSQW010000044.1"/>
</dbReference>
<gene>
    <name evidence="1" type="ORF">ACFQE5_22230</name>
</gene>
<keyword evidence="2" id="KW-1185">Reference proteome</keyword>
<accession>A0ABW1J8D6</accession>
<dbReference type="Proteomes" id="UP001596302">
    <property type="component" value="Unassembled WGS sequence"/>
</dbReference>
<dbReference type="EMBL" id="JBHSQW010000044">
    <property type="protein sequence ID" value="MFC5996932.1"/>
    <property type="molecule type" value="Genomic_DNA"/>
</dbReference>
<proteinExistence type="predicted"/>